<dbReference type="SUPFAM" id="SSF52540">
    <property type="entry name" value="P-loop containing nucleoside triphosphate hydrolases"/>
    <property type="match status" value="1"/>
</dbReference>
<organism evidence="1 2">
    <name type="scientific">Moorena bouillonii PNG</name>
    <dbReference type="NCBI Taxonomy" id="568701"/>
    <lineage>
        <taxon>Bacteria</taxon>
        <taxon>Bacillati</taxon>
        <taxon>Cyanobacteriota</taxon>
        <taxon>Cyanophyceae</taxon>
        <taxon>Coleofasciculales</taxon>
        <taxon>Coleofasciculaceae</taxon>
        <taxon>Moorena</taxon>
    </lineage>
</organism>
<dbReference type="PANTHER" id="PTHR48419">
    <property type="entry name" value="SULFOTRANSFERASE DOMAIN-CONTAINING PROTEIN"/>
    <property type="match status" value="1"/>
</dbReference>
<dbReference type="Gene3D" id="3.40.50.300">
    <property type="entry name" value="P-loop containing nucleotide triphosphate hydrolases"/>
    <property type="match status" value="1"/>
</dbReference>
<dbReference type="InterPro" id="IPR027417">
    <property type="entry name" value="P-loop_NTPase"/>
</dbReference>
<name>A0A1U7N9Y1_9CYAN</name>
<proteinExistence type="predicted"/>
<evidence type="ECO:0008006" key="3">
    <source>
        <dbReference type="Google" id="ProtNLM"/>
    </source>
</evidence>
<protein>
    <recommendedName>
        <fullName evidence="3">Sulfotransferase family protein</fullName>
    </recommendedName>
</protein>
<dbReference type="RefSeq" id="WP_075905086.1">
    <property type="nucleotide sequence ID" value="NZ_MKZS01000001.1"/>
</dbReference>
<sequence>MNINLPKNHFKEQSKIIALWGAPRCVTTAFEKTFSQRPDTEIFHEPFSDTYYFSKWRRSNRFGDYRDKLNHDCATVIKEIQLKAQVMPIVFVKDFPFQVLPYLDENIQEFLGSVINTFIIRHPHEVLASLYKTKQKLIEQGFDPKFTEEEFGFNSLYKMFQIVTKELRQQPIVVEANRFRQNPKKILINYCQQIEITFTPKMLTWENGRLKQWNPHEAKIHDCYHETLNNTTQINPPKEINLQIRSEHLDMVEKAVNVYNKLFAYIST</sequence>
<reference evidence="1 2" key="1">
    <citation type="submission" date="2016-10" db="EMBL/GenBank/DDBJ databases">
        <title>Comparative genomics uncovers the prolific and rare metabolic potential of the cyanobacterial genus Moorea.</title>
        <authorList>
            <person name="Leao T."/>
            <person name="Castelao G."/>
            <person name="Korobeynikov A."/>
            <person name="Monroe E.A."/>
            <person name="Podell S."/>
            <person name="Glukhov E."/>
            <person name="Allen E."/>
            <person name="Gerwick W.H."/>
            <person name="Gerwick L."/>
        </authorList>
    </citation>
    <scope>NUCLEOTIDE SEQUENCE [LARGE SCALE GENOMIC DNA]</scope>
    <source>
        <strain evidence="1 2">PNG5-198</strain>
    </source>
</reference>
<comment type="caution">
    <text evidence="1">The sequence shown here is derived from an EMBL/GenBank/DDBJ whole genome shotgun (WGS) entry which is preliminary data.</text>
</comment>
<accession>A0A1U7N9Y1</accession>
<dbReference type="Proteomes" id="UP000186657">
    <property type="component" value="Unassembled WGS sequence"/>
</dbReference>
<gene>
    <name evidence="1" type="ORF">BJP37_30635</name>
</gene>
<keyword evidence="2" id="KW-1185">Reference proteome</keyword>
<dbReference type="PANTHER" id="PTHR48419:SF1">
    <property type="entry name" value="SULFOTRANSFERASE DOMAIN-CONTAINING PROTEIN"/>
    <property type="match status" value="1"/>
</dbReference>
<dbReference type="AlphaFoldDB" id="A0A1U7N9Y1"/>
<dbReference type="InterPro" id="IPR053226">
    <property type="entry name" value="Pyrrolopyrazine_biosynth_F"/>
</dbReference>
<dbReference type="Pfam" id="PF19798">
    <property type="entry name" value="Sulfotransfer_5"/>
    <property type="match status" value="1"/>
</dbReference>
<evidence type="ECO:0000313" key="2">
    <source>
        <dbReference type="Proteomes" id="UP000186657"/>
    </source>
</evidence>
<evidence type="ECO:0000313" key="1">
    <source>
        <dbReference type="EMBL" id="OLT62741.1"/>
    </source>
</evidence>
<dbReference type="EMBL" id="MKZS01000001">
    <property type="protein sequence ID" value="OLT62741.1"/>
    <property type="molecule type" value="Genomic_DNA"/>
</dbReference>